<proteinExistence type="predicted"/>
<reference evidence="1" key="1">
    <citation type="submission" date="2023-04" db="EMBL/GenBank/DDBJ databases">
        <title>Phytophthora lilii NBRC 32176.</title>
        <authorList>
            <person name="Ichikawa N."/>
            <person name="Sato H."/>
            <person name="Tonouchi N."/>
        </authorList>
    </citation>
    <scope>NUCLEOTIDE SEQUENCE</scope>
    <source>
        <strain evidence="1">NBRC 32176</strain>
    </source>
</reference>
<keyword evidence="2" id="KW-1185">Reference proteome</keyword>
<evidence type="ECO:0000313" key="2">
    <source>
        <dbReference type="Proteomes" id="UP001165083"/>
    </source>
</evidence>
<protein>
    <submittedName>
        <fullName evidence="1">Unnamed protein product</fullName>
    </submittedName>
</protein>
<organism evidence="1 2">
    <name type="scientific">Phytophthora lilii</name>
    <dbReference type="NCBI Taxonomy" id="2077276"/>
    <lineage>
        <taxon>Eukaryota</taxon>
        <taxon>Sar</taxon>
        <taxon>Stramenopiles</taxon>
        <taxon>Oomycota</taxon>
        <taxon>Peronosporomycetes</taxon>
        <taxon>Peronosporales</taxon>
        <taxon>Peronosporaceae</taxon>
        <taxon>Phytophthora</taxon>
    </lineage>
</organism>
<dbReference type="EMBL" id="BSXW01012426">
    <property type="protein sequence ID" value="GMF64667.1"/>
    <property type="molecule type" value="Genomic_DNA"/>
</dbReference>
<name>A0A9W7D7D7_9STRA</name>
<evidence type="ECO:0000313" key="1">
    <source>
        <dbReference type="EMBL" id="GMF64667.1"/>
    </source>
</evidence>
<dbReference type="AlphaFoldDB" id="A0A9W7D7D7"/>
<accession>A0A9W7D7D7</accession>
<sequence length="111" mass="12048">MCLISKQADTADAIDTRRVQSNISQATVTKRDNANKLWHSEAACADGHASMKAISQLSGEMHSSLLRTLPTAAPDTNVRNHLCVWKDPRVGLELDSDNDSFVATAQLAELT</sequence>
<gene>
    <name evidence="1" type="ORF">Plil01_001744600</name>
</gene>
<dbReference type="Proteomes" id="UP001165083">
    <property type="component" value="Unassembled WGS sequence"/>
</dbReference>
<comment type="caution">
    <text evidence="1">The sequence shown here is derived from an EMBL/GenBank/DDBJ whole genome shotgun (WGS) entry which is preliminary data.</text>
</comment>